<dbReference type="RefSeq" id="WP_289216709.1">
    <property type="nucleotide sequence ID" value="NZ_JAPVRC010000007.1"/>
</dbReference>
<comment type="caution">
    <text evidence="2">The sequence shown here is derived from an EMBL/GenBank/DDBJ whole genome shotgun (WGS) entry which is preliminary data.</text>
</comment>
<feature type="transmembrane region" description="Helical" evidence="1">
    <location>
        <begin position="33"/>
        <end position="51"/>
    </location>
</feature>
<accession>A0ABW2K572</accession>
<evidence type="ECO:0000313" key="3">
    <source>
        <dbReference type="Proteomes" id="UP001596494"/>
    </source>
</evidence>
<sequence>MNSRIKDGIKSALAYAVAAILFEYFIYGEIRWGLVIGVMVGGFAFPITGNFRRRDKS</sequence>
<feature type="transmembrane region" description="Helical" evidence="1">
    <location>
        <begin position="12"/>
        <end position="27"/>
    </location>
</feature>
<organism evidence="2 3">
    <name type="scientific">Halobacillus campisalis</name>
    <dbReference type="NCBI Taxonomy" id="435909"/>
    <lineage>
        <taxon>Bacteria</taxon>
        <taxon>Bacillati</taxon>
        <taxon>Bacillota</taxon>
        <taxon>Bacilli</taxon>
        <taxon>Bacillales</taxon>
        <taxon>Bacillaceae</taxon>
        <taxon>Halobacillus</taxon>
    </lineage>
</organism>
<keyword evidence="1" id="KW-0812">Transmembrane</keyword>
<evidence type="ECO:0000313" key="2">
    <source>
        <dbReference type="EMBL" id="MFC7321467.1"/>
    </source>
</evidence>
<keyword evidence="1" id="KW-0472">Membrane</keyword>
<dbReference type="Proteomes" id="UP001596494">
    <property type="component" value="Unassembled WGS sequence"/>
</dbReference>
<proteinExistence type="predicted"/>
<dbReference type="EMBL" id="JBHTBY010000009">
    <property type="protein sequence ID" value="MFC7321467.1"/>
    <property type="molecule type" value="Genomic_DNA"/>
</dbReference>
<gene>
    <name evidence="2" type="ORF">ACFQMN_11290</name>
</gene>
<protein>
    <submittedName>
        <fullName evidence="2">Uncharacterized protein</fullName>
    </submittedName>
</protein>
<name>A0ABW2K572_9BACI</name>
<keyword evidence="1" id="KW-1133">Transmembrane helix</keyword>
<keyword evidence="3" id="KW-1185">Reference proteome</keyword>
<reference evidence="3" key="1">
    <citation type="journal article" date="2019" name="Int. J. Syst. Evol. Microbiol.">
        <title>The Global Catalogue of Microorganisms (GCM) 10K type strain sequencing project: providing services to taxonomists for standard genome sequencing and annotation.</title>
        <authorList>
            <consortium name="The Broad Institute Genomics Platform"/>
            <consortium name="The Broad Institute Genome Sequencing Center for Infectious Disease"/>
            <person name="Wu L."/>
            <person name="Ma J."/>
        </authorList>
    </citation>
    <scope>NUCLEOTIDE SEQUENCE [LARGE SCALE GENOMIC DNA]</scope>
    <source>
        <strain evidence="3">CCUG 73951</strain>
    </source>
</reference>
<evidence type="ECO:0000256" key="1">
    <source>
        <dbReference type="SAM" id="Phobius"/>
    </source>
</evidence>